<evidence type="ECO:0000256" key="10">
    <source>
        <dbReference type="SAM" id="MobiDB-lite"/>
    </source>
</evidence>
<dbReference type="PROSITE" id="PS50157">
    <property type="entry name" value="ZINC_FINGER_C2H2_2"/>
    <property type="match status" value="3"/>
</dbReference>
<dbReference type="InterPro" id="IPR036236">
    <property type="entry name" value="Znf_C2H2_sf"/>
</dbReference>
<evidence type="ECO:0000313" key="14">
    <source>
        <dbReference type="Proteomes" id="UP000827892"/>
    </source>
</evidence>
<comment type="subcellular location">
    <subcellularLocation>
        <location evidence="1">Nucleus speckle</location>
    </subcellularLocation>
</comment>
<feature type="region of interest" description="Disordered" evidence="10">
    <location>
        <begin position="167"/>
        <end position="187"/>
    </location>
</feature>
<reference evidence="13 15" key="1">
    <citation type="submission" date="2022-04" db="EMBL/GenBank/DDBJ databases">
        <title>Chromosome-level reference genomes for two strains of Caenorhabditis briggsae: an improved platform for comparative genomics.</title>
        <authorList>
            <person name="Stevens L."/>
            <person name="Andersen E."/>
        </authorList>
    </citation>
    <scope>NUCLEOTIDE SEQUENCE [LARGE SCALE GENOMIC DNA]</scope>
    <source>
        <strain evidence="13">VX34</strain>
        <tissue evidence="13">Whole-organism</tissue>
    </source>
</reference>
<reference evidence="12 14" key="2">
    <citation type="submission" date="2022-05" db="EMBL/GenBank/DDBJ databases">
        <title>Chromosome-level reference genomes for two strains of Caenorhabditis briggsae: an improved platform for comparative genomics.</title>
        <authorList>
            <person name="Stevens L."/>
            <person name="Andersen E.C."/>
        </authorList>
    </citation>
    <scope>NUCLEOTIDE SEQUENCE [LARGE SCALE GENOMIC DNA]</scope>
    <source>
        <strain evidence="12">QX1410_ONT</strain>
        <tissue evidence="12">Whole-organism</tissue>
    </source>
</reference>
<accession>A0AAE9JSB0</accession>
<sequence>MSVCVSPLVQPTTLMTELETLTCPQCPKSFTSTKMLQQHQQMFHTDKSILFTLKSTDAQAGMDRAFICETCGKAFRFRSNLAEHRSVHTALKPYVCKFCGKSSRLKGNLTKHILKHHKKEQNEAIAKDDIIVKKAPKVIKTEPGTSSNGTTATTSTATTATAVIITSSTGTNGNSQNGHNNNNNHNTINNNLTTIKTEIEDPDYVSMAVPTKSTTFAAKVVPSSPTKSRAQQRDTSVVPNIPTPVMIVEAQPEESSFLPKDLTTDFESFRNILISLGLDFATSMKIPESMKPAKTIKKELAASPDSSSHLPIHMTLSHGFPPPAATVDIVPEKKLNGMGDIDVESELHTIALAIADLKAAQAAAPKVEDALTFIDTRVGNLEKSLETALNSIYTLVQLQSGMTSSVNRLREDSARHFNELKERMDRSWSPRRISRRDSSPQSVSRDRSRSPI</sequence>
<dbReference type="GO" id="GO:0008270">
    <property type="term" value="F:zinc ion binding"/>
    <property type="evidence" value="ECO:0007669"/>
    <property type="project" value="UniProtKB-KW"/>
</dbReference>
<keyword evidence="7" id="KW-0804">Transcription</keyword>
<keyword evidence="15" id="KW-1185">Reference proteome</keyword>
<feature type="domain" description="C2H2-type" evidence="11">
    <location>
        <begin position="66"/>
        <end position="93"/>
    </location>
</feature>
<dbReference type="FunFam" id="3.30.160.60:FF:002484">
    <property type="entry name" value="Protein CBR-LSY-2"/>
    <property type="match status" value="1"/>
</dbReference>
<dbReference type="PANTHER" id="PTHR24399:SF70">
    <property type="entry name" value="C2H2-TYPE DOMAIN-CONTAINING PROTEIN"/>
    <property type="match status" value="1"/>
</dbReference>
<dbReference type="AlphaFoldDB" id="A0AAE9JSB0"/>
<keyword evidence="8" id="KW-0539">Nucleus</keyword>
<evidence type="ECO:0000256" key="7">
    <source>
        <dbReference type="ARBA" id="ARBA00023163"/>
    </source>
</evidence>
<dbReference type="PANTHER" id="PTHR24399">
    <property type="entry name" value="ZINC FINGER AND BTB DOMAIN-CONTAINING"/>
    <property type="match status" value="1"/>
</dbReference>
<keyword evidence="4 9" id="KW-0863">Zinc-finger</keyword>
<dbReference type="GO" id="GO:0016607">
    <property type="term" value="C:nuclear speck"/>
    <property type="evidence" value="ECO:0007669"/>
    <property type="project" value="UniProtKB-SubCell"/>
</dbReference>
<evidence type="ECO:0000256" key="4">
    <source>
        <dbReference type="ARBA" id="ARBA00022771"/>
    </source>
</evidence>
<evidence type="ECO:0000313" key="12">
    <source>
        <dbReference type="EMBL" id="ULT83029.1"/>
    </source>
</evidence>
<name>A0AAE9JSB0_CAEBR</name>
<evidence type="ECO:0000256" key="8">
    <source>
        <dbReference type="ARBA" id="ARBA00023242"/>
    </source>
</evidence>
<dbReference type="Proteomes" id="UP000827892">
    <property type="component" value="Chromosome X"/>
</dbReference>
<dbReference type="Gene3D" id="3.30.160.60">
    <property type="entry name" value="Classic Zinc Finger"/>
    <property type="match status" value="3"/>
</dbReference>
<dbReference type="EMBL" id="CP090896">
    <property type="protein sequence ID" value="ULT83029.1"/>
    <property type="molecule type" value="Genomic_DNA"/>
</dbReference>
<dbReference type="SUPFAM" id="SSF57667">
    <property type="entry name" value="beta-beta-alpha zinc fingers"/>
    <property type="match status" value="2"/>
</dbReference>
<feature type="region of interest" description="Disordered" evidence="10">
    <location>
        <begin position="424"/>
        <end position="452"/>
    </location>
</feature>
<dbReference type="Proteomes" id="UP000829354">
    <property type="component" value="Chromosome X"/>
</dbReference>
<dbReference type="PROSITE" id="PS00028">
    <property type="entry name" value="ZINC_FINGER_C2H2_1"/>
    <property type="match status" value="2"/>
</dbReference>
<evidence type="ECO:0000256" key="9">
    <source>
        <dbReference type="PROSITE-ProRule" id="PRU00042"/>
    </source>
</evidence>
<evidence type="ECO:0000259" key="11">
    <source>
        <dbReference type="PROSITE" id="PS50157"/>
    </source>
</evidence>
<evidence type="ECO:0000313" key="15">
    <source>
        <dbReference type="Proteomes" id="UP000829354"/>
    </source>
</evidence>
<keyword evidence="5" id="KW-0862">Zinc</keyword>
<proteinExistence type="predicted"/>
<keyword evidence="2" id="KW-0479">Metal-binding</keyword>
<dbReference type="EMBL" id="CP092625">
    <property type="protein sequence ID" value="UMM42318.1"/>
    <property type="molecule type" value="Genomic_DNA"/>
</dbReference>
<organism evidence="13 15">
    <name type="scientific">Caenorhabditis briggsae</name>
    <dbReference type="NCBI Taxonomy" id="6238"/>
    <lineage>
        <taxon>Eukaryota</taxon>
        <taxon>Metazoa</taxon>
        <taxon>Ecdysozoa</taxon>
        <taxon>Nematoda</taxon>
        <taxon>Chromadorea</taxon>
        <taxon>Rhabditida</taxon>
        <taxon>Rhabditina</taxon>
        <taxon>Rhabditomorpha</taxon>
        <taxon>Rhabditoidea</taxon>
        <taxon>Rhabditidae</taxon>
        <taxon>Peloderinae</taxon>
        <taxon>Caenorhabditis</taxon>
    </lineage>
</organism>
<gene>
    <name evidence="12" type="ORF">L3Y34_012336</name>
    <name evidence="13" type="ORF">L5515_018194</name>
</gene>
<evidence type="ECO:0000256" key="2">
    <source>
        <dbReference type="ARBA" id="ARBA00022723"/>
    </source>
</evidence>
<evidence type="ECO:0000313" key="13">
    <source>
        <dbReference type="EMBL" id="UMM42318.1"/>
    </source>
</evidence>
<evidence type="ECO:0000256" key="5">
    <source>
        <dbReference type="ARBA" id="ARBA00022833"/>
    </source>
</evidence>
<dbReference type="SMART" id="SM00355">
    <property type="entry name" value="ZnF_C2H2"/>
    <property type="match status" value="3"/>
</dbReference>
<protein>
    <recommendedName>
        <fullName evidence="11">C2H2-type domain-containing protein</fullName>
    </recommendedName>
</protein>
<dbReference type="Pfam" id="PF00096">
    <property type="entry name" value="zf-C2H2"/>
    <property type="match status" value="3"/>
</dbReference>
<keyword evidence="3" id="KW-0677">Repeat</keyword>
<evidence type="ECO:0000256" key="3">
    <source>
        <dbReference type="ARBA" id="ARBA00022737"/>
    </source>
</evidence>
<evidence type="ECO:0000256" key="1">
    <source>
        <dbReference type="ARBA" id="ARBA00004324"/>
    </source>
</evidence>
<feature type="domain" description="C2H2-type" evidence="11">
    <location>
        <begin position="94"/>
        <end position="122"/>
    </location>
</feature>
<dbReference type="InterPro" id="IPR013087">
    <property type="entry name" value="Znf_C2H2_type"/>
</dbReference>
<feature type="domain" description="C2H2-type" evidence="11">
    <location>
        <begin position="21"/>
        <end position="49"/>
    </location>
</feature>
<evidence type="ECO:0000256" key="6">
    <source>
        <dbReference type="ARBA" id="ARBA00023015"/>
    </source>
</evidence>
<keyword evidence="6" id="KW-0805">Transcription regulation</keyword>